<protein>
    <submittedName>
        <fullName evidence="2">Uncharacterized protein</fullName>
    </submittedName>
</protein>
<comment type="caution">
    <text evidence="2">The sequence shown here is derived from an EMBL/GenBank/DDBJ whole genome shotgun (WGS) entry which is preliminary data.</text>
</comment>
<dbReference type="HOGENOM" id="CLU_2956859_0_0_10"/>
<accession>G6AW28</accession>
<name>G6AW28_9BACT</name>
<reference evidence="2 3" key="1">
    <citation type="submission" date="2011-08" db="EMBL/GenBank/DDBJ databases">
        <authorList>
            <person name="Weinstock G."/>
            <person name="Sodergren E."/>
            <person name="Clifton S."/>
            <person name="Fulton L."/>
            <person name="Fulton B."/>
            <person name="Courtney L."/>
            <person name="Fronick C."/>
            <person name="Harrison M."/>
            <person name="Strong C."/>
            <person name="Farmer C."/>
            <person name="Delahaunty K."/>
            <person name="Markovic C."/>
            <person name="Hall O."/>
            <person name="Minx P."/>
            <person name="Tomlinson C."/>
            <person name="Mitreva M."/>
            <person name="Hou S."/>
            <person name="Chen J."/>
            <person name="Wollam A."/>
            <person name="Pepin K.H."/>
            <person name="Johnson M."/>
            <person name="Bhonagiri V."/>
            <person name="Zhang X."/>
            <person name="Suruliraj S."/>
            <person name="Warren W."/>
            <person name="Chinwalla A."/>
            <person name="Mardis E.R."/>
            <person name="Wilson R.K."/>
        </authorList>
    </citation>
    <scope>NUCLEOTIDE SEQUENCE [LARGE SCALE GENOMIC DNA]</scope>
    <source>
        <strain evidence="2 3">DSM 18206</strain>
    </source>
</reference>
<organism evidence="2 3">
    <name type="scientific">Leyella stercorea DSM 18206</name>
    <dbReference type="NCBI Taxonomy" id="1002367"/>
    <lineage>
        <taxon>Bacteria</taxon>
        <taxon>Pseudomonadati</taxon>
        <taxon>Bacteroidota</taxon>
        <taxon>Bacteroidia</taxon>
        <taxon>Bacteroidales</taxon>
        <taxon>Prevotellaceae</taxon>
        <taxon>Leyella</taxon>
    </lineage>
</organism>
<dbReference type="EMBL" id="AFZZ01000075">
    <property type="protein sequence ID" value="EHJ41394.1"/>
    <property type="molecule type" value="Genomic_DNA"/>
</dbReference>
<proteinExistence type="predicted"/>
<dbReference type="Proteomes" id="UP000004407">
    <property type="component" value="Unassembled WGS sequence"/>
</dbReference>
<evidence type="ECO:0000256" key="1">
    <source>
        <dbReference type="SAM" id="MobiDB-lite"/>
    </source>
</evidence>
<evidence type="ECO:0000313" key="3">
    <source>
        <dbReference type="Proteomes" id="UP000004407"/>
    </source>
</evidence>
<feature type="region of interest" description="Disordered" evidence="1">
    <location>
        <begin position="40"/>
        <end position="59"/>
    </location>
</feature>
<sequence>MKNITTIEFIYKSIVSVFDVSIIKALSLYAKSKHQFKEQVRQYGNEKRNSGRKETLRFT</sequence>
<dbReference type="AlphaFoldDB" id="G6AW28"/>
<gene>
    <name evidence="2" type="ORF">HMPREF0673_00824</name>
</gene>
<evidence type="ECO:0000313" key="2">
    <source>
        <dbReference type="EMBL" id="EHJ41394.1"/>
    </source>
</evidence>